<keyword evidence="1 6" id="KW-0698">rRNA processing</keyword>
<dbReference type="InterPro" id="IPR029026">
    <property type="entry name" value="tRNA_m1G_MTases_N"/>
</dbReference>
<comment type="caution">
    <text evidence="6">Lacks conserved residue(s) required for the propagation of feature annotation.</text>
</comment>
<dbReference type="PANTHER" id="PTHR33603:SF1">
    <property type="entry name" value="RIBOSOMAL RNA LARGE SUBUNIT METHYLTRANSFERASE H"/>
    <property type="match status" value="1"/>
</dbReference>
<comment type="catalytic activity">
    <reaction evidence="6">
        <text>pseudouridine(1915) in 23S rRNA + S-adenosyl-L-methionine = N(3)-methylpseudouridine(1915) in 23S rRNA + S-adenosyl-L-homocysteine + H(+)</text>
        <dbReference type="Rhea" id="RHEA:42752"/>
        <dbReference type="Rhea" id="RHEA-COMP:10221"/>
        <dbReference type="Rhea" id="RHEA-COMP:10222"/>
        <dbReference type="ChEBI" id="CHEBI:15378"/>
        <dbReference type="ChEBI" id="CHEBI:57856"/>
        <dbReference type="ChEBI" id="CHEBI:59789"/>
        <dbReference type="ChEBI" id="CHEBI:65314"/>
        <dbReference type="ChEBI" id="CHEBI:74486"/>
        <dbReference type="EC" id="2.1.1.177"/>
    </reaction>
</comment>
<name>A0A9D1Q0J7_9FIRM</name>
<dbReference type="GO" id="GO:0005737">
    <property type="term" value="C:cytoplasm"/>
    <property type="evidence" value="ECO:0007669"/>
    <property type="project" value="UniProtKB-SubCell"/>
</dbReference>
<dbReference type="CDD" id="cd18081">
    <property type="entry name" value="RlmH-like"/>
    <property type="match status" value="1"/>
</dbReference>
<sequence length="149" mass="16693">MKKLELLCVGKIKEDWLTRGIDEYLKRLGRYCSASVRELPDRPDDGRAAERESEELLSAMNGYVILADIGGKPLTSEQLAEAIDRAYLTADKVQFVIGGSRGVTEEVKKRADLAVSFGRVTYPHRLMRLIAAEQLYRAFTITAGTAYHK</sequence>
<comment type="caution">
    <text evidence="7">The sequence shown here is derived from an EMBL/GenBank/DDBJ whole genome shotgun (WGS) entry which is preliminary data.</text>
</comment>
<evidence type="ECO:0000313" key="8">
    <source>
        <dbReference type="Proteomes" id="UP000823990"/>
    </source>
</evidence>
<feature type="binding site" evidence="6">
    <location>
        <position position="98"/>
    </location>
    <ligand>
        <name>S-adenosyl-L-methionine</name>
        <dbReference type="ChEBI" id="CHEBI:59789"/>
    </ligand>
</feature>
<comment type="similarity">
    <text evidence="5 6">Belongs to the RNA methyltransferase RlmH family.</text>
</comment>
<evidence type="ECO:0000256" key="2">
    <source>
        <dbReference type="ARBA" id="ARBA00022603"/>
    </source>
</evidence>
<reference evidence="7" key="1">
    <citation type="journal article" date="2021" name="PeerJ">
        <title>Extensive microbial diversity within the chicken gut microbiome revealed by metagenomics and culture.</title>
        <authorList>
            <person name="Gilroy R."/>
            <person name="Ravi A."/>
            <person name="Getino M."/>
            <person name="Pursley I."/>
            <person name="Horton D.L."/>
            <person name="Alikhan N.F."/>
            <person name="Baker D."/>
            <person name="Gharbi K."/>
            <person name="Hall N."/>
            <person name="Watson M."/>
            <person name="Adriaenssens E.M."/>
            <person name="Foster-Nyarko E."/>
            <person name="Jarju S."/>
            <person name="Secka A."/>
            <person name="Antonio M."/>
            <person name="Oren A."/>
            <person name="Chaudhuri R.R."/>
            <person name="La Ragione R."/>
            <person name="Hildebrand F."/>
            <person name="Pallen M.J."/>
        </authorList>
    </citation>
    <scope>NUCLEOTIDE SEQUENCE</scope>
    <source>
        <strain evidence="7">12435</strain>
    </source>
</reference>
<protein>
    <recommendedName>
        <fullName evidence="6">Ribosomal RNA large subunit methyltransferase H</fullName>
        <ecNumber evidence="6">2.1.1.177</ecNumber>
    </recommendedName>
    <alternativeName>
        <fullName evidence="6">23S rRNA (pseudouridine1915-N3)-methyltransferase</fullName>
    </alternativeName>
    <alternativeName>
        <fullName evidence="6">23S rRNA m3Psi1915 methyltransferase</fullName>
    </alternativeName>
    <alternativeName>
        <fullName evidence="6">rRNA (pseudouridine-N3-)-methyltransferase RlmH</fullName>
    </alternativeName>
</protein>
<dbReference type="SUPFAM" id="SSF75217">
    <property type="entry name" value="alpha/beta knot"/>
    <property type="match status" value="1"/>
</dbReference>
<evidence type="ECO:0000256" key="6">
    <source>
        <dbReference type="HAMAP-Rule" id="MF_00658"/>
    </source>
</evidence>
<dbReference type="EMBL" id="DXHS01000118">
    <property type="protein sequence ID" value="HIW03039.1"/>
    <property type="molecule type" value="Genomic_DNA"/>
</dbReference>
<dbReference type="Gene3D" id="3.40.1280.10">
    <property type="match status" value="1"/>
</dbReference>
<evidence type="ECO:0000256" key="3">
    <source>
        <dbReference type="ARBA" id="ARBA00022679"/>
    </source>
</evidence>
<accession>A0A9D1Q0J7</accession>
<dbReference type="InterPro" id="IPR003742">
    <property type="entry name" value="RlmH-like"/>
</dbReference>
<evidence type="ECO:0000256" key="5">
    <source>
        <dbReference type="ARBA" id="ARBA00038303"/>
    </source>
</evidence>
<keyword evidence="2 6" id="KW-0489">Methyltransferase</keyword>
<organism evidence="7 8">
    <name type="scientific">Candidatus Protoclostridium stercorigallinarum</name>
    <dbReference type="NCBI Taxonomy" id="2838741"/>
    <lineage>
        <taxon>Bacteria</taxon>
        <taxon>Bacillati</taxon>
        <taxon>Bacillota</taxon>
        <taxon>Clostridia</taxon>
        <taxon>Candidatus Protoclostridium</taxon>
    </lineage>
</organism>
<comment type="subcellular location">
    <subcellularLocation>
        <location evidence="6">Cytoplasm</location>
    </subcellularLocation>
</comment>
<keyword evidence="4 6" id="KW-0949">S-adenosyl-L-methionine</keyword>
<dbReference type="AlphaFoldDB" id="A0A9D1Q0J7"/>
<evidence type="ECO:0000256" key="1">
    <source>
        <dbReference type="ARBA" id="ARBA00022552"/>
    </source>
</evidence>
<reference evidence="7" key="2">
    <citation type="submission" date="2021-04" db="EMBL/GenBank/DDBJ databases">
        <authorList>
            <person name="Gilroy R."/>
        </authorList>
    </citation>
    <scope>NUCLEOTIDE SEQUENCE</scope>
    <source>
        <strain evidence="7">12435</strain>
    </source>
</reference>
<keyword evidence="3 6" id="KW-0808">Transferase</keyword>
<dbReference type="InterPro" id="IPR029028">
    <property type="entry name" value="Alpha/beta_knot_MTases"/>
</dbReference>
<evidence type="ECO:0000313" key="7">
    <source>
        <dbReference type="EMBL" id="HIW03039.1"/>
    </source>
</evidence>
<dbReference type="GO" id="GO:0070038">
    <property type="term" value="F:rRNA (pseudouridine-N3-)-methyltransferase activity"/>
    <property type="evidence" value="ECO:0007669"/>
    <property type="project" value="UniProtKB-UniRule"/>
</dbReference>
<dbReference type="HAMAP" id="MF_00658">
    <property type="entry name" value="23SrRNA_methyltr_H"/>
    <property type="match status" value="1"/>
</dbReference>
<keyword evidence="6" id="KW-0963">Cytoplasm</keyword>
<dbReference type="PANTHER" id="PTHR33603">
    <property type="entry name" value="METHYLTRANSFERASE"/>
    <property type="match status" value="1"/>
</dbReference>
<comment type="function">
    <text evidence="6">Specifically methylates the pseudouridine at position 1915 (m3Psi1915) in 23S rRNA.</text>
</comment>
<dbReference type="PIRSF" id="PIRSF004505">
    <property type="entry name" value="MT_bac"/>
    <property type="match status" value="1"/>
</dbReference>
<gene>
    <name evidence="6" type="primary">rlmH</name>
    <name evidence="7" type="ORF">H9892_06840</name>
</gene>
<proteinExistence type="inferred from homology"/>
<dbReference type="EC" id="2.1.1.177" evidence="6"/>
<dbReference type="Proteomes" id="UP000823990">
    <property type="component" value="Unassembled WGS sequence"/>
</dbReference>
<comment type="subunit">
    <text evidence="6">Homodimer.</text>
</comment>
<evidence type="ECO:0000256" key="4">
    <source>
        <dbReference type="ARBA" id="ARBA00022691"/>
    </source>
</evidence>
<dbReference type="Pfam" id="PF02590">
    <property type="entry name" value="SPOUT_MTase"/>
    <property type="match status" value="1"/>
</dbReference>